<dbReference type="GO" id="GO:0008270">
    <property type="term" value="F:zinc ion binding"/>
    <property type="evidence" value="ECO:0007669"/>
    <property type="project" value="InterPro"/>
</dbReference>
<dbReference type="PANTHER" id="PTHR11439">
    <property type="entry name" value="GAG-POL-RELATED RETROTRANSPOSON"/>
    <property type="match status" value="1"/>
</dbReference>
<proteinExistence type="predicted"/>
<feature type="region of interest" description="Disordered" evidence="2">
    <location>
        <begin position="2177"/>
        <end position="2197"/>
    </location>
</feature>
<feature type="compositionally biased region" description="Basic and acidic residues" evidence="2">
    <location>
        <begin position="875"/>
        <end position="886"/>
    </location>
</feature>
<feature type="compositionally biased region" description="Low complexity" evidence="2">
    <location>
        <begin position="668"/>
        <end position="684"/>
    </location>
</feature>
<keyword evidence="1" id="KW-0175">Coiled coil</keyword>
<feature type="compositionally biased region" description="Basic and acidic residues" evidence="2">
    <location>
        <begin position="1149"/>
        <end position="1159"/>
    </location>
</feature>
<dbReference type="CDD" id="cd09272">
    <property type="entry name" value="RNase_HI_RT_Ty1"/>
    <property type="match status" value="1"/>
</dbReference>
<dbReference type="InterPro" id="IPR054722">
    <property type="entry name" value="PolX-like_BBD"/>
</dbReference>
<reference evidence="4" key="1">
    <citation type="journal article" date="2019" name="Sci. Rep.">
        <title>Draft genome of Tanacetum cinerariifolium, the natural source of mosquito coil.</title>
        <authorList>
            <person name="Yamashiro T."/>
            <person name="Shiraishi A."/>
            <person name="Satake H."/>
            <person name="Nakayama K."/>
        </authorList>
    </citation>
    <scope>NUCLEOTIDE SEQUENCE</scope>
</reference>
<feature type="domain" description="CCHC-type" evidence="3">
    <location>
        <begin position="442"/>
        <end position="458"/>
    </location>
</feature>
<dbReference type="GO" id="GO:0003676">
    <property type="term" value="F:nucleic acid binding"/>
    <property type="evidence" value="ECO:0007669"/>
    <property type="project" value="InterPro"/>
</dbReference>
<sequence length="2607" mass="292862">MDSLSPPVVSAAKLPILNPNEFDLWKIRIEQYFLMTDYSLWEVILNGDSPVYTRIVEGVVQPVAPTTAEQKLARKNELKARGTLLMALPDKHQLKFNSHKDAKTLMEAIEKCFGGLDQIHDRLQKLVSQLEIHMVSLSQEDVNLKFLRSLPSKWKTHTLIWRNKTDLENKSLDDLFNCLKIYESEVKHSSSLGTKYHNLAFVSSTPTDSINDSVSAAVNVSAVGTKLSASTLPNIDVDDLEEMNLKWQMAMLTMRARRFLQKTDRNLGANGPTSMGFDMSKEPMIRAIKQRRNLQTLLSWPLHPLHPIHLLIMRFVPSGGYHVVPPPVTGTFMPPKPDLVFYTPHSDENEHLAFNVQLSPPKPEQDLSSRPSAPIIEDWVSDSEEDDMPQVCKDVPSFAQSSELVKSPRHSGKLLQAPIPVAPSVPIRSNPHSKGSKKTKKACFVCKSVDHLIKDCDFYSRKLAHRTYASRDIHKQYAPVNQSKFPLHKVSAAAPSKSQSVLTTAARTGNPQQALKDKGVIDSGCSRHMTGNMSYLSDFDELNGGYVAFGGNPNGGKITGKGKIKTGKLDFDDVYLVKELKFNLFSASKMCDKKNIVLFTNTECLVLSSDFKLPDASQVLLRVPRENNMYNVNLKNIIPSGDLTCLFEKATLDESNLWHQRLGHHVKTSIPAATPKPASPKPTSNGKRRNKKACFVCKILDHLIKDCNYHEKKMAQPTARNHAHRGNHKQYAPMTHQYPQKHMVLAAALTQSKPEPITAVRPVTTTVPKIKVTRPRHAKPIVTKTKSPRTMNYQSVTVGNQTNPGAGFQDKFDAEKAREEVDQQYVLFPVWSSGSTNPQNNDKDAAFDGKEHDFDAKNPESKVNVFLSSSAQSGKQDDKTNKEAKGKSPVKSFTGYKDLYVEFQYSPDSSNNEVNADGSIVSTVGQNSLNNTNPFSAAGPSNTTASPTQGKSSFIDASQPFDDPDMPELEDITYFDDENDVGVEADFNNLETSIIVYRNKRDERGIMIRNKARLVAQGHTHKDGINYKEVFAPVARIEGIRIFLAYASFMGFMMYQMDVKGAFLYETIEEEMYVCQPSGFEDPHHPDKVYKVVKALYGLHQAPKAWYETLANYLLENGFQRGKNRPNTIYQEAERGNSAGADLSSTPIDTEKPLLNDPDGKDVDVHTYRSMIGSLMYLTSSRPDIMFADSPFDLVAYSDSDYAGASLDIKSTTRGCQFLGCRLISWQCKKQTFVATSSTEAKYVAAASCCAQEEGIDYEEVFAPVARIEAKRLFLAYASFMSFMVYQIDVKSAFLYETIKEEVYVCQPPGFEDPDHPDKVYKVVKALYGLHQAPRACLVRNVDSTSKLYMYPRFLQLLIIKQVGNLSTHTTKYTSPALTQKEGDKDEHVEVVTAGDDAQEDVTAAQGDDAQEPSIPSPTPPTAPPHLPQDLPSTSQVQHTPPQSPQAQPQTQPQPQPAADFPMSLFQEALDAFAALTRRVEHLEYDKVAQALEITKRKRRVKKLEKRNRVKVLKLRRLKRIGTSQRIDTSDDTVMEDASNQGRIIDEMDKDDVVALMDDKKDEEAKEDKPTEVHEVVDVVTTAKLITEVVTAASETVTAPSAIISTIEPQVPATIITTTLLKVAAAPSRRRKGVDKGKGILVEELKPLKKKQQVEMDEEYARKLHDELNKDINWDVAIDHVKLTAKEDLALDYPFKGMSYDDIRPIFKAKFNSNMDFLLKTKEQIEEEESKALQRINETPAERAAKRRKLDEEVEDLKIHLEIMPNEDDDVYTKATPLARKVLVVDYEIIEINNKPYYKIIRADGTHQLYISFLTLLKNFDREDLEALWNLVKEKFSISKPKNFSNDFLLTTLRAMFEKPDVQAQVWKNQRTIHDQAKVKSWKLLESCEIREEFRTGSGPSGSGGNLPPQKPHSFEKAAVPVDSENWISHMEKIFNVMGCEDAFKTRLAVYKFEGNAWAWRKAYKQAKGGDAEERFPLLSERDAPAEEVFTADEVKFWSTARIKTTDEGTKILANVDGTKILATVDGKPRTISESSIRRNLKLNDEAGISSLPNAELFENLALMGYNILPNQKFSFQKGQLSHQWKYLIHTIMQCLSPKSTGFNEFSSNITTVVGEGSGTLTEPHHTPSPEAQQSSPTAPSSLSLPPTTTETIPIVIPTDILTLRQYSRRAMIAQSSALPTATDEPASPLGDDSQGEACPTISGLEAGQDMANIIKTSTLPYDSTPRVASLAADEAQDLEISSLKARIKMLEDKAAEGAEPSGEDAIIKGRSLETGEEAASILTSGVQVASVLPAAEVATVSVPTGSGMVPTDSPIFTTASVVTPYTRRKGKEKMVELDTPKKKKLQEQIDVQVAREMEEQMAREDQRRSEQIARDAEIARIHAEEELQMLIDGLDRNNETIAKYLHEYEQFAADLSIGEKIDMINELVKYQDHYAKIEDFVPMAFKEEGERFKRKGLRLEHDSAKKMKIYQRKYQKKTSKEYLTQLWTLVRETLNIRQATSDKEKELWVELKRLYEPDVEDQLWTHTQALMHDPVEWRLYDTCGVHHVLFRDQEIFMLVKKDYPLRKGLVIVMISNKLQVENYSQMASDLIQKIHKIANSPRQRDD</sequence>
<dbReference type="EMBL" id="BKCJ010001734">
    <property type="protein sequence ID" value="GEU43623.1"/>
    <property type="molecule type" value="Genomic_DNA"/>
</dbReference>
<feature type="compositionally biased region" description="Pro residues" evidence="2">
    <location>
        <begin position="1415"/>
        <end position="1427"/>
    </location>
</feature>
<dbReference type="SMART" id="SM00343">
    <property type="entry name" value="ZnF_C2HC"/>
    <property type="match status" value="2"/>
</dbReference>
<feature type="region of interest" description="Disordered" evidence="2">
    <location>
        <begin position="1404"/>
        <end position="1459"/>
    </location>
</feature>
<dbReference type="PANTHER" id="PTHR11439:SF495">
    <property type="entry name" value="REVERSE TRANSCRIPTASE, RNA-DEPENDENT DNA POLYMERASE-RELATED"/>
    <property type="match status" value="1"/>
</dbReference>
<feature type="region of interest" description="Disordered" evidence="2">
    <location>
        <begin position="2114"/>
        <end position="2150"/>
    </location>
</feature>
<feature type="coiled-coil region" evidence="1">
    <location>
        <begin position="1708"/>
        <end position="1735"/>
    </location>
</feature>
<protein>
    <recommendedName>
        <fullName evidence="3">CCHC-type domain-containing protein</fullName>
    </recommendedName>
</protein>
<feature type="compositionally biased region" description="Low complexity" evidence="2">
    <location>
        <begin position="1445"/>
        <end position="1459"/>
    </location>
</feature>
<comment type="caution">
    <text evidence="4">The sequence shown here is derived from an EMBL/GenBank/DDBJ whole genome shotgun (WGS) entry which is preliminary data.</text>
</comment>
<organism evidence="4">
    <name type="scientific">Tanacetum cinerariifolium</name>
    <name type="common">Dalmatian daisy</name>
    <name type="synonym">Chrysanthemum cinerariifolium</name>
    <dbReference type="NCBI Taxonomy" id="118510"/>
    <lineage>
        <taxon>Eukaryota</taxon>
        <taxon>Viridiplantae</taxon>
        <taxon>Streptophyta</taxon>
        <taxon>Embryophyta</taxon>
        <taxon>Tracheophyta</taxon>
        <taxon>Spermatophyta</taxon>
        <taxon>Magnoliopsida</taxon>
        <taxon>eudicotyledons</taxon>
        <taxon>Gunneridae</taxon>
        <taxon>Pentapetalae</taxon>
        <taxon>asterids</taxon>
        <taxon>campanulids</taxon>
        <taxon>Asterales</taxon>
        <taxon>Asteraceae</taxon>
        <taxon>Asteroideae</taxon>
        <taxon>Anthemideae</taxon>
        <taxon>Anthemidinae</taxon>
        <taxon>Tanacetum</taxon>
    </lineage>
</organism>
<feature type="region of interest" description="Disordered" evidence="2">
    <location>
        <begin position="1894"/>
        <end position="1914"/>
    </location>
</feature>
<evidence type="ECO:0000313" key="4">
    <source>
        <dbReference type="EMBL" id="GEU43623.1"/>
    </source>
</evidence>
<feature type="compositionally biased region" description="Basic and acidic residues" evidence="2">
    <location>
        <begin position="841"/>
        <end position="860"/>
    </location>
</feature>
<gene>
    <name evidence="4" type="ORF">Tci_015601</name>
</gene>
<feature type="region of interest" description="Disordered" evidence="2">
    <location>
        <begin position="1135"/>
        <end position="1159"/>
    </location>
</feature>
<accession>A0A6L2K2S5</accession>
<feature type="domain" description="CCHC-type" evidence="3">
    <location>
        <begin position="693"/>
        <end position="709"/>
    </location>
</feature>
<feature type="compositionally biased region" description="Low complexity" evidence="2">
    <location>
        <begin position="2129"/>
        <end position="2150"/>
    </location>
</feature>
<evidence type="ECO:0000259" key="3">
    <source>
        <dbReference type="SMART" id="SM00343"/>
    </source>
</evidence>
<evidence type="ECO:0000256" key="1">
    <source>
        <dbReference type="SAM" id="Coils"/>
    </source>
</evidence>
<dbReference type="InterPro" id="IPR013103">
    <property type="entry name" value="RVT_2"/>
</dbReference>
<feature type="region of interest" description="Disordered" evidence="2">
    <location>
        <begin position="831"/>
        <end position="889"/>
    </location>
</feature>
<feature type="region of interest" description="Disordered" evidence="2">
    <location>
        <begin position="668"/>
        <end position="688"/>
    </location>
</feature>
<dbReference type="Pfam" id="PF07727">
    <property type="entry name" value="RVT_2"/>
    <property type="match status" value="2"/>
</dbReference>
<name>A0A6L2K2S5_TANCI</name>
<feature type="region of interest" description="Disordered" evidence="2">
    <location>
        <begin position="925"/>
        <end position="954"/>
    </location>
</feature>
<dbReference type="InterPro" id="IPR001878">
    <property type="entry name" value="Znf_CCHC"/>
</dbReference>
<dbReference type="Pfam" id="PF22936">
    <property type="entry name" value="Pol_BBD"/>
    <property type="match status" value="1"/>
</dbReference>
<evidence type="ECO:0000256" key="2">
    <source>
        <dbReference type="SAM" id="MobiDB-lite"/>
    </source>
</evidence>